<dbReference type="PANTHER" id="PTHR31726:SF2">
    <property type="entry name" value="PROTEIN ICE2"/>
    <property type="match status" value="1"/>
</dbReference>
<feature type="transmembrane region" description="Helical" evidence="1">
    <location>
        <begin position="429"/>
        <end position="448"/>
    </location>
</feature>
<dbReference type="eggNOG" id="ENOG502QRTT">
    <property type="taxonomic scope" value="Eukaryota"/>
</dbReference>
<keyword evidence="1" id="KW-0472">Membrane</keyword>
<reference evidence="2 3" key="1">
    <citation type="journal article" date="2007" name="Nat. Biotechnol.">
        <title>Genome sequence of the lignocellulose-bioconverting and xylose-fermenting yeast Pichia stipitis.</title>
        <authorList>
            <person name="Jeffries T.W."/>
            <person name="Grigoriev I.V."/>
            <person name="Grimwood J."/>
            <person name="Laplaza J.M."/>
            <person name="Aerts A."/>
            <person name="Salamov A."/>
            <person name="Schmutz J."/>
            <person name="Lindquist E."/>
            <person name="Dehal P."/>
            <person name="Shapiro H."/>
            <person name="Jin Y.S."/>
            <person name="Passoth V."/>
            <person name="Richardson P.M."/>
        </authorList>
    </citation>
    <scope>NUCLEOTIDE SEQUENCE [LARGE SCALE GENOMIC DNA]</scope>
    <source>
        <strain evidence="3">ATCC 58785 / CBS 6054 / NBRC 10063 / NRRL Y-11545</strain>
    </source>
</reference>
<dbReference type="GO" id="GO:0000921">
    <property type="term" value="P:septin ring assembly"/>
    <property type="evidence" value="ECO:0007669"/>
    <property type="project" value="EnsemblFungi"/>
</dbReference>
<dbReference type="GO" id="GO:0006882">
    <property type="term" value="P:intracellular zinc ion homeostasis"/>
    <property type="evidence" value="ECO:0007669"/>
    <property type="project" value="EnsemblFungi"/>
</dbReference>
<dbReference type="Proteomes" id="UP000002258">
    <property type="component" value="Chromosome 6"/>
</dbReference>
<dbReference type="EMBL" id="CP000500">
    <property type="protein sequence ID" value="ABN67864.2"/>
    <property type="molecule type" value="Genomic_DNA"/>
</dbReference>
<keyword evidence="1" id="KW-0812">Transmembrane</keyword>
<dbReference type="OMA" id="TTPDRSW"/>
<dbReference type="RefSeq" id="XP_001385893.2">
    <property type="nucleotide sequence ID" value="XM_001385856.1"/>
</dbReference>
<feature type="transmembrane region" description="Helical" evidence="1">
    <location>
        <begin position="395"/>
        <end position="417"/>
    </location>
</feature>
<accession>A3LXU9</accession>
<sequence>MASVLSRIIRSVRAFLGTLYLVLVILTIPLAFDVGGVTCGLAFSLTTFLLYFSLMTIRLVTRRSKYFRWISILYYSQHFVIPSLLTFFLSYYRTENKVVYKYINPVDIWRFLLINATPVFTILEGFCSLLLIQAIGQTINWLTIYKSDTWLIISLVGSGSTITAAFYFLYRIYVFPFTIDIVSASLLGSLLTLTVGIGGYGIVSGKGSMIESSLLFAYVVRCIYETFPILSEGATRTLTSLFTQATNNLRNEIPKLPHQIINPISQLIPFLASNLPGSFKTIWEFLLMAIQKLTLPLLLNLAYRIGVFYAATKIIPLLYQNAAYPNTPPRTPPQATRSRQASNKSLSELASSIPTTEDTNLEESISFKEVTKPITPLRDRKSFRLKPPHHQPPSAIISLIYAYSPCIVIAVYTHLMLSYSGELGTELKIWGFFSSSAVSIVVHPWQFWNWVNMATTILLYAAELSGNDSSSNGGTSLTSHWKVE</sequence>
<dbReference type="Pfam" id="PF08426">
    <property type="entry name" value="ICE2"/>
    <property type="match status" value="1"/>
</dbReference>
<dbReference type="GO" id="GO:0031204">
    <property type="term" value="P:post-translational protein targeting to membrane, translocation"/>
    <property type="evidence" value="ECO:0007669"/>
    <property type="project" value="EnsemblFungi"/>
</dbReference>
<evidence type="ECO:0000256" key="1">
    <source>
        <dbReference type="SAM" id="Phobius"/>
    </source>
</evidence>
<dbReference type="PANTHER" id="PTHR31726">
    <property type="entry name" value="PROTEIN ICE2"/>
    <property type="match status" value="1"/>
</dbReference>
<feature type="transmembrane region" description="Helical" evidence="1">
    <location>
        <begin position="181"/>
        <end position="203"/>
    </location>
</feature>
<evidence type="ECO:0000313" key="3">
    <source>
        <dbReference type="Proteomes" id="UP000002258"/>
    </source>
</evidence>
<feature type="transmembrane region" description="Helical" evidence="1">
    <location>
        <begin position="148"/>
        <end position="169"/>
    </location>
</feature>
<keyword evidence="1" id="KW-1133">Transmembrane helix</keyword>
<dbReference type="HOGENOM" id="CLU_027878_2_0_1"/>
<dbReference type="GO" id="GO:0160031">
    <property type="term" value="P:endoplasmic reticulum membrane biogenesis"/>
    <property type="evidence" value="ECO:0007669"/>
    <property type="project" value="EnsemblFungi"/>
</dbReference>
<keyword evidence="3" id="KW-1185">Reference proteome</keyword>
<feature type="transmembrane region" description="Helical" evidence="1">
    <location>
        <begin position="72"/>
        <end position="92"/>
    </location>
</feature>
<dbReference type="GO" id="GO:0036228">
    <property type="term" value="P:protein localization to nuclear inner membrane"/>
    <property type="evidence" value="ECO:0007669"/>
    <property type="project" value="EnsemblFungi"/>
</dbReference>
<dbReference type="GO" id="GO:0048309">
    <property type="term" value="P:endoplasmic reticulum inheritance"/>
    <property type="evidence" value="ECO:0007669"/>
    <property type="project" value="EnsemblFungi"/>
</dbReference>
<feature type="transmembrane region" description="Helical" evidence="1">
    <location>
        <begin position="112"/>
        <end position="136"/>
    </location>
</feature>
<organism evidence="2 3">
    <name type="scientific">Scheffersomyces stipitis (strain ATCC 58785 / CBS 6054 / NBRC 10063 / NRRL Y-11545)</name>
    <name type="common">Yeast</name>
    <name type="synonym">Pichia stipitis</name>
    <dbReference type="NCBI Taxonomy" id="322104"/>
    <lineage>
        <taxon>Eukaryota</taxon>
        <taxon>Fungi</taxon>
        <taxon>Dikarya</taxon>
        <taxon>Ascomycota</taxon>
        <taxon>Saccharomycotina</taxon>
        <taxon>Pichiomycetes</taxon>
        <taxon>Debaryomycetaceae</taxon>
        <taxon>Scheffersomyces</taxon>
    </lineage>
</organism>
<name>A3LXU9_PICST</name>
<dbReference type="GO" id="GO:0004865">
    <property type="term" value="F:protein serine/threonine phosphatase inhibitor activity"/>
    <property type="evidence" value="ECO:0007669"/>
    <property type="project" value="EnsemblFungi"/>
</dbReference>
<dbReference type="GO" id="GO:0032541">
    <property type="term" value="C:cortical endoplasmic reticulum"/>
    <property type="evidence" value="ECO:0007669"/>
    <property type="project" value="EnsemblFungi"/>
</dbReference>
<evidence type="ECO:0000313" key="2">
    <source>
        <dbReference type="EMBL" id="ABN67864.2"/>
    </source>
</evidence>
<dbReference type="InterPro" id="IPR013635">
    <property type="entry name" value="Ice2"/>
</dbReference>
<dbReference type="STRING" id="322104.A3LXU9"/>
<dbReference type="GeneID" id="4839925"/>
<feature type="transmembrane region" description="Helical" evidence="1">
    <location>
        <begin position="12"/>
        <end position="32"/>
    </location>
</feature>
<dbReference type="GO" id="GO:0097038">
    <property type="term" value="C:perinuclear endoplasmic reticulum"/>
    <property type="evidence" value="ECO:0007669"/>
    <property type="project" value="EnsemblFungi"/>
</dbReference>
<proteinExistence type="predicted"/>
<dbReference type="GO" id="GO:0005789">
    <property type="term" value="C:endoplasmic reticulum membrane"/>
    <property type="evidence" value="ECO:0007669"/>
    <property type="project" value="EnsemblFungi"/>
</dbReference>
<dbReference type="KEGG" id="pic:PICST_62788"/>
<dbReference type="AlphaFoldDB" id="A3LXU9"/>
<protein>
    <submittedName>
        <fullName evidence="2">Uncharacterized protein</fullName>
    </submittedName>
</protein>
<dbReference type="OrthoDB" id="5577218at2759"/>
<gene>
    <name evidence="2" type="ORF">PICST_62788</name>
</gene>
<dbReference type="InParanoid" id="A3LXU9"/>
<dbReference type="FunCoup" id="A3LXU9">
    <property type="interactions" value="94"/>
</dbReference>